<dbReference type="CDD" id="cd00130">
    <property type="entry name" value="PAS"/>
    <property type="match status" value="1"/>
</dbReference>
<proteinExistence type="predicted"/>
<keyword evidence="9" id="KW-1133">Transmembrane helix</keyword>
<evidence type="ECO:0000256" key="4">
    <source>
        <dbReference type="ARBA" id="ARBA00022679"/>
    </source>
</evidence>
<evidence type="ECO:0000256" key="1">
    <source>
        <dbReference type="ARBA" id="ARBA00000085"/>
    </source>
</evidence>
<dbReference type="NCBIfam" id="TIGR00229">
    <property type="entry name" value="sensory_box"/>
    <property type="match status" value="1"/>
</dbReference>
<name>A0ABQ2A6D6_9BACT</name>
<dbReference type="PROSITE" id="PS50113">
    <property type="entry name" value="PAC"/>
    <property type="match status" value="1"/>
</dbReference>
<evidence type="ECO:0000256" key="3">
    <source>
        <dbReference type="ARBA" id="ARBA00012438"/>
    </source>
</evidence>
<keyword evidence="6" id="KW-0547">Nucleotide-binding</keyword>
<evidence type="ECO:0000256" key="10">
    <source>
        <dbReference type="ARBA" id="ARBA00023012"/>
    </source>
</evidence>
<sequence>MELRVCEQVAVAIFRGPHYVIELANPAVCAIWGRTVDQVLGKPLFEALLEAAGQGFEELFDGVLATGVPYVATELPSTLDRAGHRDTVYWNFVYQPLVDDAGQRTGVSVVATDVSEQVRARRKLEQFGQELAIAYAGLQVAHIDTELVNAALSSHNHLLTRTNADLDSFVYAASHDLKLPVLNLAGLFEELRRSVTFTDPTEERILVPLFQDSLRQLTTTLDDLAALGQLQQAALAQAEPLALDEMVEGVLQALEP</sequence>
<dbReference type="RefSeq" id="WP_188562231.1">
    <property type="nucleotide sequence ID" value="NZ_BMGY01000020.1"/>
</dbReference>
<keyword evidence="8" id="KW-0067">ATP-binding</keyword>
<dbReference type="SUPFAM" id="SSF47384">
    <property type="entry name" value="Homodimeric domain of signal transducing histidine kinase"/>
    <property type="match status" value="1"/>
</dbReference>
<reference evidence="14" key="1">
    <citation type="journal article" date="2019" name="Int. J. Syst. Evol. Microbiol.">
        <title>The Global Catalogue of Microorganisms (GCM) 10K type strain sequencing project: providing services to taxonomists for standard genome sequencing and annotation.</title>
        <authorList>
            <consortium name="The Broad Institute Genomics Platform"/>
            <consortium name="The Broad Institute Genome Sequencing Center for Infectious Disease"/>
            <person name="Wu L."/>
            <person name="Ma J."/>
        </authorList>
    </citation>
    <scope>NUCLEOTIDE SEQUENCE [LARGE SCALE GENOMIC DNA]</scope>
    <source>
        <strain evidence="14">CGMCC 1.14966</strain>
    </source>
</reference>
<dbReference type="InterPro" id="IPR000014">
    <property type="entry name" value="PAS"/>
</dbReference>
<evidence type="ECO:0000313" key="14">
    <source>
        <dbReference type="Proteomes" id="UP000637774"/>
    </source>
</evidence>
<dbReference type="InterPro" id="IPR000700">
    <property type="entry name" value="PAS-assoc_C"/>
</dbReference>
<evidence type="ECO:0000256" key="7">
    <source>
        <dbReference type="ARBA" id="ARBA00022777"/>
    </source>
</evidence>
<dbReference type="Gene3D" id="3.30.450.20">
    <property type="entry name" value="PAS domain"/>
    <property type="match status" value="1"/>
</dbReference>
<comment type="caution">
    <text evidence="13">The sequence shown here is derived from an EMBL/GenBank/DDBJ whole genome shotgun (WGS) entry which is preliminary data.</text>
</comment>
<dbReference type="SUPFAM" id="SSF55785">
    <property type="entry name" value="PYP-like sensor domain (PAS domain)"/>
    <property type="match status" value="1"/>
</dbReference>
<organism evidence="13 14">
    <name type="scientific">Hymenobacter frigidus</name>
    <dbReference type="NCBI Taxonomy" id="1524095"/>
    <lineage>
        <taxon>Bacteria</taxon>
        <taxon>Pseudomonadati</taxon>
        <taxon>Bacteroidota</taxon>
        <taxon>Cytophagia</taxon>
        <taxon>Cytophagales</taxon>
        <taxon>Hymenobacteraceae</taxon>
        <taxon>Hymenobacter</taxon>
    </lineage>
</organism>
<feature type="domain" description="PAC" evidence="12">
    <location>
        <begin position="73"/>
        <end position="126"/>
    </location>
</feature>
<evidence type="ECO:0000256" key="8">
    <source>
        <dbReference type="ARBA" id="ARBA00022840"/>
    </source>
</evidence>
<dbReference type="InterPro" id="IPR036097">
    <property type="entry name" value="HisK_dim/P_sf"/>
</dbReference>
<keyword evidence="4" id="KW-0808">Transferase</keyword>
<keyword evidence="10" id="KW-0902">Two-component regulatory system</keyword>
<dbReference type="PANTHER" id="PTHR42878:SF7">
    <property type="entry name" value="SENSOR HISTIDINE KINASE GLRK"/>
    <property type="match status" value="1"/>
</dbReference>
<dbReference type="PANTHER" id="PTHR42878">
    <property type="entry name" value="TWO-COMPONENT HISTIDINE KINASE"/>
    <property type="match status" value="1"/>
</dbReference>
<dbReference type="InterPro" id="IPR013656">
    <property type="entry name" value="PAS_4"/>
</dbReference>
<keyword evidence="14" id="KW-1185">Reference proteome</keyword>
<keyword evidence="5" id="KW-0812">Transmembrane</keyword>
<dbReference type="Proteomes" id="UP000637774">
    <property type="component" value="Unassembled WGS sequence"/>
</dbReference>
<dbReference type="InterPro" id="IPR035965">
    <property type="entry name" value="PAS-like_dom_sf"/>
</dbReference>
<evidence type="ECO:0000256" key="9">
    <source>
        <dbReference type="ARBA" id="ARBA00022989"/>
    </source>
</evidence>
<dbReference type="EC" id="2.7.13.3" evidence="3"/>
<comment type="catalytic activity">
    <reaction evidence="1">
        <text>ATP + protein L-histidine = ADP + protein N-phospho-L-histidine.</text>
        <dbReference type="EC" id="2.7.13.3"/>
    </reaction>
</comment>
<accession>A0ABQ2A6D6</accession>
<dbReference type="EMBL" id="BMGY01000020">
    <property type="protein sequence ID" value="GGH86477.1"/>
    <property type="molecule type" value="Genomic_DNA"/>
</dbReference>
<evidence type="ECO:0000256" key="2">
    <source>
        <dbReference type="ARBA" id="ARBA00004141"/>
    </source>
</evidence>
<evidence type="ECO:0000259" key="12">
    <source>
        <dbReference type="PROSITE" id="PS50113"/>
    </source>
</evidence>
<gene>
    <name evidence="13" type="ORF">GCM10011495_23140</name>
</gene>
<evidence type="ECO:0000256" key="5">
    <source>
        <dbReference type="ARBA" id="ARBA00022692"/>
    </source>
</evidence>
<dbReference type="InterPro" id="IPR050351">
    <property type="entry name" value="BphY/WalK/GraS-like"/>
</dbReference>
<keyword evidence="11" id="KW-0472">Membrane</keyword>
<comment type="subcellular location">
    <subcellularLocation>
        <location evidence="2">Membrane</location>
        <topology evidence="2">Multi-pass membrane protein</topology>
    </subcellularLocation>
</comment>
<protein>
    <recommendedName>
        <fullName evidence="3">histidine kinase</fullName>
        <ecNumber evidence="3">2.7.13.3</ecNumber>
    </recommendedName>
</protein>
<evidence type="ECO:0000256" key="11">
    <source>
        <dbReference type="ARBA" id="ARBA00023136"/>
    </source>
</evidence>
<dbReference type="Pfam" id="PF08448">
    <property type="entry name" value="PAS_4"/>
    <property type="match status" value="1"/>
</dbReference>
<evidence type="ECO:0000313" key="13">
    <source>
        <dbReference type="EMBL" id="GGH86477.1"/>
    </source>
</evidence>
<keyword evidence="7" id="KW-0418">Kinase</keyword>
<evidence type="ECO:0000256" key="6">
    <source>
        <dbReference type="ARBA" id="ARBA00022741"/>
    </source>
</evidence>